<keyword evidence="5 7" id="KW-0862">Zinc</keyword>
<feature type="binding site" evidence="7">
    <location>
        <position position="265"/>
    </location>
    <ligand>
        <name>4-imidazolone-5-propanoate</name>
        <dbReference type="ChEBI" id="CHEBI:77893"/>
    </ligand>
</feature>
<dbReference type="GO" id="GO:0050480">
    <property type="term" value="F:imidazolonepropionase activity"/>
    <property type="evidence" value="ECO:0007669"/>
    <property type="project" value="UniProtKB-UniRule"/>
</dbReference>
<feature type="binding site" evidence="7">
    <location>
        <position position="98"/>
    </location>
    <ligand>
        <name>4-imidazolone-5-propanoate</name>
        <dbReference type="ChEBI" id="CHEBI:77893"/>
    </ligand>
</feature>
<protein>
    <recommendedName>
        <fullName evidence="1 7">Imidazolonepropionase</fullName>
        <ecNumber evidence="1 7">3.5.2.7</ecNumber>
    </recommendedName>
    <alternativeName>
        <fullName evidence="7">Imidazolone-5-propionate hydrolase</fullName>
    </alternativeName>
</protein>
<dbReference type="GO" id="GO:0019557">
    <property type="term" value="P:L-histidine catabolic process to glutamate and formate"/>
    <property type="evidence" value="ECO:0007669"/>
    <property type="project" value="UniProtKB-UniPathway"/>
</dbReference>
<sequence length="429" mass="45363">MTGVSTTIALTNAAQMLTLAGDEAARAGAAMRELGILEHATLVIEDGRIAWVGTHAEFTAKLAAGELAAPQVTHDCSGALIMPALIDTHTHLVWAGHRRDELELRLGGADYEQIFAAGGGILSSVRQTRAASEQQLYEQSLARITRMRSCGATTFEIKSGYGLDLESELRQLRVARRLRDEAGFRIKATCLAAHAIPEEARGSDDARAAFIDRICTQILPAVVGEGLADYADVFCDRGAFTKAEARKVCEAALRLGLELRLHANEFGHTGGAELAAELRARSADHLLHLSDEERAALREAGVVATLLPGTSLVLGKPYANGRALIEAGVPIAVATDCNPGSCALENLAVVLALASYGCKLTPAEAVVATTHNAAASLGLASEVGRLAPGLSADLLVIASNDYRELVYHAGSPLIREVWSRGQRVDRAPV</sequence>
<dbReference type="GO" id="GO:0019556">
    <property type="term" value="P:L-histidine catabolic process to glutamate and formamide"/>
    <property type="evidence" value="ECO:0007669"/>
    <property type="project" value="UniProtKB-UniRule"/>
</dbReference>
<dbReference type="HAMAP" id="MF_00372">
    <property type="entry name" value="HutI"/>
    <property type="match status" value="1"/>
</dbReference>
<feature type="binding site" evidence="7">
    <location>
        <position position="341"/>
    </location>
    <ligand>
        <name>4-imidazolone-5-propanoate</name>
        <dbReference type="ChEBI" id="CHEBI:77893"/>
    </ligand>
</feature>
<feature type="binding site" evidence="7">
    <location>
        <position position="194"/>
    </location>
    <ligand>
        <name>4-imidazolone-5-propanoate</name>
        <dbReference type="ChEBI" id="CHEBI:77893"/>
    </ligand>
</feature>
<evidence type="ECO:0000256" key="4">
    <source>
        <dbReference type="ARBA" id="ARBA00022808"/>
    </source>
</evidence>
<dbReference type="GO" id="GO:0005506">
    <property type="term" value="F:iron ion binding"/>
    <property type="evidence" value="ECO:0007669"/>
    <property type="project" value="UniProtKB-UniRule"/>
</dbReference>
<dbReference type="Pfam" id="PF01979">
    <property type="entry name" value="Amidohydro_1"/>
    <property type="match status" value="1"/>
</dbReference>
<feature type="binding site" evidence="7">
    <location>
        <position position="91"/>
    </location>
    <ligand>
        <name>Fe(3+)</name>
        <dbReference type="ChEBI" id="CHEBI:29034"/>
    </ligand>
</feature>
<dbReference type="EMBL" id="JMCC02000097">
    <property type="protein sequence ID" value="KIG13436.1"/>
    <property type="molecule type" value="Genomic_DNA"/>
</dbReference>
<dbReference type="Gene3D" id="2.30.40.10">
    <property type="entry name" value="Urease, subunit C, domain 1"/>
    <property type="match status" value="1"/>
</dbReference>
<evidence type="ECO:0000313" key="9">
    <source>
        <dbReference type="EMBL" id="KIG13436.1"/>
    </source>
</evidence>
<evidence type="ECO:0000256" key="2">
    <source>
        <dbReference type="ARBA" id="ARBA00022723"/>
    </source>
</evidence>
<feature type="domain" description="Amidohydrolase-related" evidence="8">
    <location>
        <begin position="81"/>
        <end position="423"/>
    </location>
</feature>
<reference evidence="9 10" key="1">
    <citation type="submission" date="2014-12" db="EMBL/GenBank/DDBJ databases">
        <title>Genome assembly of Enhygromyxa salina DSM 15201.</title>
        <authorList>
            <person name="Sharma G."/>
            <person name="Subramanian S."/>
        </authorList>
    </citation>
    <scope>NUCLEOTIDE SEQUENCE [LARGE SCALE GENOMIC DNA]</scope>
    <source>
        <strain evidence="9 10">DSM 15201</strain>
    </source>
</reference>
<feature type="binding site" evidence="7">
    <location>
        <position position="336"/>
    </location>
    <ligand>
        <name>Zn(2+)</name>
        <dbReference type="ChEBI" id="CHEBI:29105"/>
    </ligand>
</feature>
<comment type="subcellular location">
    <subcellularLocation>
        <location evidence="7">Cytoplasm</location>
    </subcellularLocation>
</comment>
<comment type="cofactor">
    <cofactor evidence="7">
        <name>Zn(2+)</name>
        <dbReference type="ChEBI" id="CHEBI:29105"/>
    </cofactor>
    <cofactor evidence="7">
        <name>Fe(3+)</name>
        <dbReference type="ChEBI" id="CHEBI:29034"/>
    </cofactor>
    <text evidence="7">Binds 1 zinc or iron ion per subunit.</text>
</comment>
<feature type="binding site" evidence="7">
    <location>
        <position position="91"/>
    </location>
    <ligand>
        <name>Zn(2+)</name>
        <dbReference type="ChEBI" id="CHEBI:29105"/>
    </ligand>
</feature>
<evidence type="ECO:0000313" key="10">
    <source>
        <dbReference type="Proteomes" id="UP000031599"/>
    </source>
</evidence>
<comment type="pathway">
    <text evidence="7">Amino-acid degradation; L-histidine degradation into L-glutamate; N-formimidoyl-L-glutamate from L-histidine: step 3/3.</text>
</comment>
<comment type="function">
    <text evidence="7">Catalyzes the hydrolytic cleavage of the carbon-nitrogen bond in imidazolone-5-propanoate to yield N-formimidoyl-L-glutamate. It is the third step in the universal histidine degradation pathway.</text>
</comment>
<dbReference type="UniPathway" id="UPA00379">
    <property type="reaction ID" value="UER00551"/>
</dbReference>
<accession>A0A0C2CQG7</accession>
<evidence type="ECO:0000256" key="3">
    <source>
        <dbReference type="ARBA" id="ARBA00022801"/>
    </source>
</evidence>
<dbReference type="InterPro" id="IPR011059">
    <property type="entry name" value="Metal-dep_hydrolase_composite"/>
</dbReference>
<feature type="binding site" evidence="7">
    <location>
        <position position="89"/>
    </location>
    <ligand>
        <name>Fe(3+)</name>
        <dbReference type="ChEBI" id="CHEBI:29034"/>
    </ligand>
</feature>
<dbReference type="Proteomes" id="UP000031599">
    <property type="component" value="Unassembled WGS sequence"/>
</dbReference>
<proteinExistence type="inferred from homology"/>
<organism evidence="9 10">
    <name type="scientific">Enhygromyxa salina</name>
    <dbReference type="NCBI Taxonomy" id="215803"/>
    <lineage>
        <taxon>Bacteria</taxon>
        <taxon>Pseudomonadati</taxon>
        <taxon>Myxococcota</taxon>
        <taxon>Polyangia</taxon>
        <taxon>Nannocystales</taxon>
        <taxon>Nannocystaceae</taxon>
        <taxon>Enhygromyxa</taxon>
    </lineage>
</organism>
<feature type="binding site" evidence="7">
    <location>
        <position position="262"/>
    </location>
    <ligand>
        <name>Zn(2+)</name>
        <dbReference type="ChEBI" id="CHEBI:29105"/>
    </ligand>
</feature>
<dbReference type="NCBIfam" id="TIGR01224">
    <property type="entry name" value="hutI"/>
    <property type="match status" value="1"/>
</dbReference>
<dbReference type="InterPro" id="IPR032466">
    <property type="entry name" value="Metal_Hydrolase"/>
</dbReference>
<dbReference type="EC" id="3.5.2.7" evidence="1 7"/>
<comment type="similarity">
    <text evidence="7">Belongs to the metallo-dependent hydrolases superfamily. HutI family.</text>
</comment>
<feature type="binding site" evidence="7">
    <location>
        <position position="336"/>
    </location>
    <ligand>
        <name>Fe(3+)</name>
        <dbReference type="ChEBI" id="CHEBI:29034"/>
    </ligand>
</feature>
<comment type="catalytic activity">
    <reaction evidence="7">
        <text>4-imidazolone-5-propanoate + H2O = N-formimidoyl-L-glutamate</text>
        <dbReference type="Rhea" id="RHEA:23660"/>
        <dbReference type="ChEBI" id="CHEBI:15377"/>
        <dbReference type="ChEBI" id="CHEBI:58928"/>
        <dbReference type="ChEBI" id="CHEBI:77893"/>
        <dbReference type="EC" id="3.5.2.7"/>
    </reaction>
</comment>
<dbReference type="AlphaFoldDB" id="A0A0C2CQG7"/>
<keyword evidence="7" id="KW-0963">Cytoplasm</keyword>
<comment type="caution">
    <text evidence="9">The sequence shown here is derived from an EMBL/GenBank/DDBJ whole genome shotgun (WGS) entry which is preliminary data.</text>
</comment>
<feature type="binding site" evidence="7">
    <location>
        <position position="262"/>
    </location>
    <ligand>
        <name>Fe(3+)</name>
        <dbReference type="ChEBI" id="CHEBI:29034"/>
    </ligand>
</feature>
<dbReference type="PANTHER" id="PTHR42752:SF1">
    <property type="entry name" value="IMIDAZOLONEPROPIONASE-RELATED"/>
    <property type="match status" value="1"/>
</dbReference>
<gene>
    <name evidence="7" type="primary">hutI</name>
    <name evidence="9" type="ORF">DB30_08063</name>
</gene>
<evidence type="ECO:0000256" key="5">
    <source>
        <dbReference type="ARBA" id="ARBA00022833"/>
    </source>
</evidence>
<dbReference type="SUPFAM" id="SSF51556">
    <property type="entry name" value="Metallo-dependent hydrolases"/>
    <property type="match status" value="1"/>
</dbReference>
<dbReference type="InterPro" id="IPR006680">
    <property type="entry name" value="Amidohydro-rel"/>
</dbReference>
<keyword evidence="4 7" id="KW-0369">Histidine metabolism</keyword>
<dbReference type="GO" id="GO:0008270">
    <property type="term" value="F:zinc ion binding"/>
    <property type="evidence" value="ECO:0007669"/>
    <property type="project" value="UniProtKB-UniRule"/>
</dbReference>
<feature type="binding site" evidence="7">
    <location>
        <position position="161"/>
    </location>
    <ligand>
        <name>4-imidazolone-5-propanoate</name>
        <dbReference type="ChEBI" id="CHEBI:77893"/>
    </ligand>
</feature>
<evidence type="ECO:0000259" key="8">
    <source>
        <dbReference type="Pfam" id="PF01979"/>
    </source>
</evidence>
<dbReference type="PANTHER" id="PTHR42752">
    <property type="entry name" value="IMIDAZOLONEPROPIONASE"/>
    <property type="match status" value="1"/>
</dbReference>
<feature type="binding site" evidence="7">
    <location>
        <position position="340"/>
    </location>
    <ligand>
        <name>N-formimidoyl-L-glutamate</name>
        <dbReference type="ChEBI" id="CHEBI:58928"/>
    </ligand>
</feature>
<evidence type="ECO:0000256" key="7">
    <source>
        <dbReference type="HAMAP-Rule" id="MF_00372"/>
    </source>
</evidence>
<evidence type="ECO:0000256" key="1">
    <source>
        <dbReference type="ARBA" id="ARBA00012864"/>
    </source>
</evidence>
<feature type="binding site" evidence="7">
    <location>
        <position position="161"/>
    </location>
    <ligand>
        <name>N-formimidoyl-L-glutamate</name>
        <dbReference type="ChEBI" id="CHEBI:58928"/>
    </ligand>
</feature>
<keyword evidence="2 7" id="KW-0479">Metal-binding</keyword>
<keyword evidence="6 7" id="KW-0408">Iron</keyword>
<dbReference type="Gene3D" id="3.20.20.140">
    <property type="entry name" value="Metal-dependent hydrolases"/>
    <property type="match status" value="1"/>
</dbReference>
<dbReference type="SUPFAM" id="SSF51338">
    <property type="entry name" value="Composite domain of metallo-dependent hydrolases"/>
    <property type="match status" value="2"/>
</dbReference>
<evidence type="ECO:0000256" key="6">
    <source>
        <dbReference type="ARBA" id="ARBA00023004"/>
    </source>
</evidence>
<name>A0A0C2CQG7_9BACT</name>
<dbReference type="FunFam" id="3.20.20.140:FF:000007">
    <property type="entry name" value="Imidazolonepropionase"/>
    <property type="match status" value="1"/>
</dbReference>
<feature type="binding site" evidence="7">
    <location>
        <position position="89"/>
    </location>
    <ligand>
        <name>Zn(2+)</name>
        <dbReference type="ChEBI" id="CHEBI:29105"/>
    </ligand>
</feature>
<keyword evidence="3 7" id="KW-0378">Hydrolase</keyword>
<dbReference type="GO" id="GO:0005737">
    <property type="term" value="C:cytoplasm"/>
    <property type="evidence" value="ECO:0007669"/>
    <property type="project" value="UniProtKB-SubCell"/>
</dbReference>
<feature type="binding site" evidence="7">
    <location>
        <position position="338"/>
    </location>
    <ligand>
        <name>N-formimidoyl-L-glutamate</name>
        <dbReference type="ChEBI" id="CHEBI:58928"/>
    </ligand>
</feature>
<dbReference type="InterPro" id="IPR005920">
    <property type="entry name" value="HutI"/>
</dbReference>
<dbReference type="RefSeq" id="WP_052555715.1">
    <property type="nucleotide sequence ID" value="NZ_JMCC02000097.1"/>
</dbReference>